<dbReference type="InterPro" id="IPR036390">
    <property type="entry name" value="WH_DNA-bd_sf"/>
</dbReference>
<dbReference type="Pfam" id="PF13377">
    <property type="entry name" value="Peripla_BP_3"/>
    <property type="match status" value="1"/>
</dbReference>
<evidence type="ECO:0000256" key="3">
    <source>
        <dbReference type="ARBA" id="ARBA00023163"/>
    </source>
</evidence>
<accession>V5WEX1</accession>
<keyword evidence="6" id="KW-1185">Reference proteome</keyword>
<protein>
    <submittedName>
        <fullName evidence="5">Transcriptional repressor of arabinoside utilization operon, GntR family</fullName>
    </submittedName>
</protein>
<keyword evidence="2" id="KW-0238">DNA-binding</keyword>
<dbReference type="PRINTS" id="PR00035">
    <property type="entry name" value="HTHGNTR"/>
</dbReference>
<evidence type="ECO:0000256" key="1">
    <source>
        <dbReference type="ARBA" id="ARBA00023015"/>
    </source>
</evidence>
<dbReference type="InterPro" id="IPR000524">
    <property type="entry name" value="Tscrpt_reg_HTH_GntR"/>
</dbReference>
<evidence type="ECO:0000259" key="4">
    <source>
        <dbReference type="PROSITE" id="PS50949"/>
    </source>
</evidence>
<dbReference type="InterPro" id="IPR033532">
    <property type="entry name" value="AraR_ligand_bind_dom"/>
</dbReference>
<dbReference type="eggNOG" id="COG1609">
    <property type="taxonomic scope" value="Bacteria"/>
</dbReference>
<sequence length="350" mass="39470">MEDQSKQLPKYIQVKKRLLSYIQEEQLQPGDLIPSENKLVKLFHVSRNTVRQAIDELVNLNVLATRQGKGTYFKGFKNSGKVRSGLIGVINHTVLDGIYPAIIHGIEDVLHSREYTMVLSNSAHNTDREVASLKRMIEISIDGLIIEPTFSALMQPSDTTSLLLQSLDVPVIFTHFSAPFFSNSSIEVDEFQSGYLSAQYLIQKGHKDIAIIIKTDTLSLCHRLEGFLKALSDHNMQERPEFIKTFVEKDEKEIPGAHFSEELLALGKGRPTAIFYYNDEVALQGFRYLKSRNISIPDEMSILGFDNIDDIKGLTPGLTTFEHPKYSLGRWAAEMLFEELDSEAPSSSVM</sequence>
<dbReference type="GO" id="GO:0000976">
    <property type="term" value="F:transcription cis-regulatory region binding"/>
    <property type="evidence" value="ECO:0007669"/>
    <property type="project" value="TreeGrafter"/>
</dbReference>
<dbReference type="SUPFAM" id="SSF53822">
    <property type="entry name" value="Periplasmic binding protein-like I"/>
    <property type="match status" value="1"/>
</dbReference>
<dbReference type="EMBL" id="CP006939">
    <property type="protein sequence ID" value="AHC14180.1"/>
    <property type="molecule type" value="Genomic_DNA"/>
</dbReference>
<dbReference type="InterPro" id="IPR036388">
    <property type="entry name" value="WH-like_DNA-bd_sf"/>
</dbReference>
<dbReference type="CDD" id="cd01541">
    <property type="entry name" value="PBP1_AraR"/>
    <property type="match status" value="1"/>
</dbReference>
<dbReference type="PROSITE" id="PS50949">
    <property type="entry name" value="HTH_GNTR"/>
    <property type="match status" value="1"/>
</dbReference>
<name>V5WEX1_9SPIO</name>
<dbReference type="InterPro" id="IPR028082">
    <property type="entry name" value="Peripla_BP_I"/>
</dbReference>
<dbReference type="PANTHER" id="PTHR30146:SF109">
    <property type="entry name" value="HTH-TYPE TRANSCRIPTIONAL REGULATOR GALS"/>
    <property type="match status" value="1"/>
</dbReference>
<dbReference type="SMART" id="SM00345">
    <property type="entry name" value="HTH_GNTR"/>
    <property type="match status" value="1"/>
</dbReference>
<dbReference type="Pfam" id="PF00392">
    <property type="entry name" value="GntR"/>
    <property type="match status" value="1"/>
</dbReference>
<reference evidence="5 6" key="1">
    <citation type="journal article" date="2015" name="Stand. Genomic Sci.">
        <title>Complete genome sequence and description of Salinispira pacifica gen. nov., sp. nov., a novel spirochaete isolated form a hypersaline microbial mat.</title>
        <authorList>
            <person name="Ben Hania W."/>
            <person name="Joseph M."/>
            <person name="Schumann P."/>
            <person name="Bunk B."/>
            <person name="Fiebig A."/>
            <person name="Sproer C."/>
            <person name="Klenk H.P."/>
            <person name="Fardeau M.L."/>
            <person name="Spring S."/>
        </authorList>
    </citation>
    <scope>NUCLEOTIDE SEQUENCE [LARGE SCALE GENOMIC DNA]</scope>
    <source>
        <strain evidence="5 6">L21-RPul-D2</strain>
    </source>
</reference>
<dbReference type="KEGG" id="slr:L21SP2_0755"/>
<dbReference type="RefSeq" id="WP_024267111.1">
    <property type="nucleotide sequence ID" value="NC_023035.1"/>
</dbReference>
<proteinExistence type="predicted"/>
<dbReference type="OrthoDB" id="9815017at2"/>
<dbReference type="GO" id="GO:0003700">
    <property type="term" value="F:DNA-binding transcription factor activity"/>
    <property type="evidence" value="ECO:0007669"/>
    <property type="project" value="InterPro"/>
</dbReference>
<dbReference type="Gene3D" id="1.10.10.10">
    <property type="entry name" value="Winged helix-like DNA-binding domain superfamily/Winged helix DNA-binding domain"/>
    <property type="match status" value="1"/>
</dbReference>
<feature type="domain" description="HTH gntR-type" evidence="4">
    <location>
        <begin position="8"/>
        <end position="76"/>
    </location>
</feature>
<dbReference type="HOGENOM" id="CLU_037628_6_2_12"/>
<dbReference type="Proteomes" id="UP000018680">
    <property type="component" value="Chromosome"/>
</dbReference>
<dbReference type="Gene3D" id="3.40.50.2300">
    <property type="match status" value="2"/>
</dbReference>
<evidence type="ECO:0000313" key="6">
    <source>
        <dbReference type="Proteomes" id="UP000018680"/>
    </source>
</evidence>
<dbReference type="CDD" id="cd07377">
    <property type="entry name" value="WHTH_GntR"/>
    <property type="match status" value="1"/>
</dbReference>
<dbReference type="PANTHER" id="PTHR30146">
    <property type="entry name" value="LACI-RELATED TRANSCRIPTIONAL REPRESSOR"/>
    <property type="match status" value="1"/>
</dbReference>
<keyword evidence="1" id="KW-0805">Transcription regulation</keyword>
<keyword evidence="3" id="KW-0804">Transcription</keyword>
<dbReference type="InterPro" id="IPR046335">
    <property type="entry name" value="LacI/GalR-like_sensor"/>
</dbReference>
<evidence type="ECO:0000256" key="2">
    <source>
        <dbReference type="ARBA" id="ARBA00023125"/>
    </source>
</evidence>
<dbReference type="STRING" id="1307761.L21SP2_0755"/>
<dbReference type="SUPFAM" id="SSF46785">
    <property type="entry name" value="Winged helix' DNA-binding domain"/>
    <property type="match status" value="1"/>
</dbReference>
<gene>
    <name evidence="5" type="ORF">L21SP2_0755</name>
</gene>
<evidence type="ECO:0000313" key="5">
    <source>
        <dbReference type="EMBL" id="AHC14180.1"/>
    </source>
</evidence>
<dbReference type="AlphaFoldDB" id="V5WEX1"/>
<organism evidence="5 6">
    <name type="scientific">Salinispira pacifica</name>
    <dbReference type="NCBI Taxonomy" id="1307761"/>
    <lineage>
        <taxon>Bacteria</taxon>
        <taxon>Pseudomonadati</taxon>
        <taxon>Spirochaetota</taxon>
        <taxon>Spirochaetia</taxon>
        <taxon>Spirochaetales</taxon>
        <taxon>Spirochaetaceae</taxon>
        <taxon>Salinispira</taxon>
    </lineage>
</organism>